<feature type="transmembrane region" description="Helical" evidence="3">
    <location>
        <begin position="75"/>
        <end position="94"/>
    </location>
</feature>
<keyword evidence="3" id="KW-1133">Transmembrane helix</keyword>
<evidence type="ECO:0000256" key="2">
    <source>
        <dbReference type="SAM" id="MobiDB-lite"/>
    </source>
</evidence>
<dbReference type="STRING" id="1144548.SAMN05443287_104335"/>
<dbReference type="Gene3D" id="3.40.720.10">
    <property type="entry name" value="Alkaline Phosphatase, subunit A"/>
    <property type="match status" value="1"/>
</dbReference>
<reference evidence="6" key="1">
    <citation type="submission" date="2016-10" db="EMBL/GenBank/DDBJ databases">
        <authorList>
            <person name="Varghese N."/>
            <person name="Submissions S."/>
        </authorList>
    </citation>
    <scope>NUCLEOTIDE SEQUENCE [LARGE SCALE GENOMIC DNA]</scope>
    <source>
        <strain evidence="6">CGMCC 4.7038</strain>
    </source>
</reference>
<keyword evidence="3" id="KW-0472">Membrane</keyword>
<dbReference type="GO" id="GO:0004065">
    <property type="term" value="F:arylsulfatase activity"/>
    <property type="evidence" value="ECO:0007669"/>
    <property type="project" value="TreeGrafter"/>
</dbReference>
<evidence type="ECO:0000313" key="6">
    <source>
        <dbReference type="Proteomes" id="UP000198707"/>
    </source>
</evidence>
<keyword evidence="6" id="KW-1185">Reference proteome</keyword>
<dbReference type="PANTHER" id="PTHR42693">
    <property type="entry name" value="ARYLSULFATASE FAMILY MEMBER"/>
    <property type="match status" value="1"/>
</dbReference>
<dbReference type="Pfam" id="PF00884">
    <property type="entry name" value="Sulfatase"/>
    <property type="match status" value="1"/>
</dbReference>
<feature type="domain" description="Sulfatase N-terminal" evidence="4">
    <location>
        <begin position="419"/>
        <end position="566"/>
    </location>
</feature>
<feature type="region of interest" description="Disordered" evidence="2">
    <location>
        <begin position="1"/>
        <end position="62"/>
    </location>
</feature>
<proteinExistence type="inferred from homology"/>
<dbReference type="InterPro" id="IPR000917">
    <property type="entry name" value="Sulfatase_N"/>
</dbReference>
<evidence type="ECO:0000259" key="4">
    <source>
        <dbReference type="Pfam" id="PF00884"/>
    </source>
</evidence>
<name>A0A1H6YNW0_9ACTN</name>
<organism evidence="5 6">
    <name type="scientific">Micromonospora phaseoli</name>
    <dbReference type="NCBI Taxonomy" id="1144548"/>
    <lineage>
        <taxon>Bacteria</taxon>
        <taxon>Bacillati</taxon>
        <taxon>Actinomycetota</taxon>
        <taxon>Actinomycetes</taxon>
        <taxon>Micromonosporales</taxon>
        <taxon>Micromonosporaceae</taxon>
        <taxon>Micromonospora</taxon>
    </lineage>
</organism>
<evidence type="ECO:0000313" key="5">
    <source>
        <dbReference type="EMBL" id="SEJ42961.1"/>
    </source>
</evidence>
<comment type="similarity">
    <text evidence="1">Belongs to the sulfatase family.</text>
</comment>
<dbReference type="InterPro" id="IPR050738">
    <property type="entry name" value="Sulfatase"/>
</dbReference>
<feature type="transmembrane region" description="Helical" evidence="3">
    <location>
        <begin position="145"/>
        <end position="164"/>
    </location>
</feature>
<evidence type="ECO:0000256" key="3">
    <source>
        <dbReference type="SAM" id="Phobius"/>
    </source>
</evidence>
<dbReference type="AlphaFoldDB" id="A0A1H6YNW0"/>
<feature type="compositionally biased region" description="Low complexity" evidence="2">
    <location>
        <begin position="36"/>
        <end position="49"/>
    </location>
</feature>
<evidence type="ECO:0000256" key="1">
    <source>
        <dbReference type="ARBA" id="ARBA00008779"/>
    </source>
</evidence>
<sequence>MTDRPEVGPAGTTAPDWSPSGSAPDWSPSGSAPDWSPSGSAADWSPSGSASGGSAGQAVGSGRRRWGWGGWRTEVGRLLEITALIGLVITQPLLDILGRSPDFFLFHRADRREILLLVALVAVLPTVAVGLLGLLSGLAGPRARVATHTLLVGLLVTALAVQVGRHTTPLRGVPLLLVAVAVGAAGAAAHRRWRAPGRMLRLAAVGPPLFVGLFLFASPTGPVVLPRGEGGVAGTATGNLHPPVVLLVLDELPLVSLLDGEGRVDAARFPHFAELAAASTWYRNATGVSGWTPYALPAMLTGRYPAEPFAPHYSHYPDNLFTAFGGLYDIRAEESITRLCPPSRCEQPVTPEQGVGVLARETGRLLRQVTAPNDSRIDPEDSYRERTAEEAGIDAAEPVPTDPKFRWDSLNVNQPARFTSFLTGLTRSQRPTLHFLHLLMPHSPWAYLPSGARYEAPEDFPNEGDGWVDLARARHLAQLGYTDRLIGETIRTLRASGLWDEALVVVTADHGVSFTKGAQGRGEDAIKVAADEVAWVPLFVKTPGQRTGGVDDRNWEHVDLLPTIADEAAIRLPWRVDGRSARQAPRTESGKVFYDRPSAPMPISGGVPTAPPPAAPHRLLGTTVDAAPAGGSARVGGLGAFRAVDPDEGLLPGMIWGTVPDRVADGTELAVAVNGTVAAVVPVVAPDPGGRRFAALLADDRLFRAGANRLDLYLVDAGGVLRQLTIS</sequence>
<dbReference type="Proteomes" id="UP000198707">
    <property type="component" value="Unassembled WGS sequence"/>
</dbReference>
<dbReference type="EMBL" id="FNYV01000004">
    <property type="protein sequence ID" value="SEJ42961.1"/>
    <property type="molecule type" value="Genomic_DNA"/>
</dbReference>
<dbReference type="InterPro" id="IPR017850">
    <property type="entry name" value="Alkaline_phosphatase_core_sf"/>
</dbReference>
<gene>
    <name evidence="5" type="ORF">SAMN05443287_104335</name>
</gene>
<feature type="transmembrane region" description="Helical" evidence="3">
    <location>
        <begin position="200"/>
        <end position="217"/>
    </location>
</feature>
<dbReference type="SUPFAM" id="SSF53649">
    <property type="entry name" value="Alkaline phosphatase-like"/>
    <property type="match status" value="1"/>
</dbReference>
<accession>A0A1H6YNW0</accession>
<keyword evidence="3" id="KW-0812">Transmembrane</keyword>
<protein>
    <submittedName>
        <fullName evidence="5">Arylsulfatase A</fullName>
    </submittedName>
</protein>
<feature type="transmembrane region" description="Helical" evidence="3">
    <location>
        <begin position="170"/>
        <end position="188"/>
    </location>
</feature>
<feature type="transmembrane region" description="Helical" evidence="3">
    <location>
        <begin position="114"/>
        <end position="138"/>
    </location>
</feature>
<dbReference type="PANTHER" id="PTHR42693:SF33">
    <property type="entry name" value="ARYLSULFATASE"/>
    <property type="match status" value="1"/>
</dbReference>